<organism evidence="3 4">
    <name type="scientific">Halalkalibacterium halodurans (strain ATCC BAA-125 / DSM 18197 / FERM 7344 / JCM 9153 / C-125)</name>
    <name type="common">Bacillus halodurans</name>
    <dbReference type="NCBI Taxonomy" id="272558"/>
    <lineage>
        <taxon>Bacteria</taxon>
        <taxon>Bacillati</taxon>
        <taxon>Bacillota</taxon>
        <taxon>Bacilli</taxon>
        <taxon>Bacillales</taxon>
        <taxon>Bacillaceae</taxon>
        <taxon>Halalkalibacterium (ex Joshi et al. 2022)</taxon>
    </lineage>
</organism>
<evidence type="ECO:0000313" key="3">
    <source>
        <dbReference type="EMBL" id="BAB05458.1"/>
    </source>
</evidence>
<dbReference type="SUPFAM" id="SSF53092">
    <property type="entry name" value="Creatinase/prolidase N-terminal domain"/>
    <property type="match status" value="1"/>
</dbReference>
<dbReference type="Gene3D" id="3.40.350.10">
    <property type="entry name" value="Creatinase/prolidase N-terminal domain"/>
    <property type="match status" value="1"/>
</dbReference>
<dbReference type="AlphaFoldDB" id="Q9KC35"/>
<dbReference type="RefSeq" id="WP_010897900.1">
    <property type="nucleotide sequence ID" value="NC_002570.2"/>
</dbReference>
<dbReference type="Pfam" id="PF01321">
    <property type="entry name" value="Creatinase_N"/>
    <property type="match status" value="1"/>
</dbReference>
<protein>
    <submittedName>
        <fullName evidence="3">Xaa-Pro dipeptidase</fullName>
    </submittedName>
</protein>
<sequence>MFSLMEYRYRLNETKKRMMDEGIDVLLVSNPSNMYYLSGYSAWSFYVHQLLVVTLDDPQPLWIGREMDASSVVKTTWLDEQQVIPYPDHYVQSETRHPMDFVTNILKEIGQGNRTIGVEMDAHYFTGLCYQRLQQGLTNGTFKNATTLINWVRLIKSDQEIQVMRKAAKIAENAMKAAYDTVNVGVRECDVAAAISHAQIKGTAEFGGDYPSIVPMLPTGENTSCPHLTWTDRTYQEGDYLTVEIAGCYKRYHVPIARTVSLGVAPEHVKELAKVVIEGIHETLQMIRPGVAAEEVAATWNQSISKHGFEKNSRLGYSIGLSFPPDWGEHTVSLRQGDRTLLKPNMTFHLMPGIWYEDYGVEITESIRITDDGVELLTNVSREIFEKPPSPPLWVDGNCAIKRDVD</sequence>
<feature type="domain" description="Peptidase M24" evidence="1">
    <location>
        <begin position="163"/>
        <end position="371"/>
    </location>
</feature>
<feature type="domain" description="Creatinase N-terminal" evidence="2">
    <location>
        <begin position="10"/>
        <end position="155"/>
    </location>
</feature>
<dbReference type="KEGG" id="bha:BH1739"/>
<dbReference type="InterPro" id="IPR000994">
    <property type="entry name" value="Pept_M24"/>
</dbReference>
<name>Q9KC35_HALH5</name>
<dbReference type="InterPro" id="IPR036005">
    <property type="entry name" value="Creatinase/aminopeptidase-like"/>
</dbReference>
<keyword evidence="4" id="KW-1185">Reference proteome</keyword>
<dbReference type="CDD" id="cd01066">
    <property type="entry name" value="APP_MetAP"/>
    <property type="match status" value="1"/>
</dbReference>
<evidence type="ECO:0000259" key="1">
    <source>
        <dbReference type="Pfam" id="PF00557"/>
    </source>
</evidence>
<dbReference type="EMBL" id="BA000004">
    <property type="protein sequence ID" value="BAB05458.1"/>
    <property type="molecule type" value="Genomic_DNA"/>
</dbReference>
<dbReference type="PANTHER" id="PTHR46112">
    <property type="entry name" value="AMINOPEPTIDASE"/>
    <property type="match status" value="1"/>
</dbReference>
<dbReference type="PANTHER" id="PTHR46112:SF2">
    <property type="entry name" value="XAA-PRO AMINOPEPTIDASE P-RELATED"/>
    <property type="match status" value="1"/>
</dbReference>
<evidence type="ECO:0000313" key="4">
    <source>
        <dbReference type="Proteomes" id="UP000001258"/>
    </source>
</evidence>
<dbReference type="Pfam" id="PF00557">
    <property type="entry name" value="Peptidase_M24"/>
    <property type="match status" value="1"/>
</dbReference>
<dbReference type="Proteomes" id="UP000001258">
    <property type="component" value="Chromosome"/>
</dbReference>
<dbReference type="HOGENOM" id="CLU_017266_3_1_9"/>
<dbReference type="InterPro" id="IPR029149">
    <property type="entry name" value="Creatin/AminoP/Spt16_N"/>
</dbReference>
<accession>Q9KC35</accession>
<dbReference type="InterPro" id="IPR000587">
    <property type="entry name" value="Creatinase_N"/>
</dbReference>
<reference evidence="3 4" key="1">
    <citation type="journal article" date="2000" name="Nucleic Acids Res.">
        <title>Complete genome sequence of the alkaliphilic bacterium Bacillus halodurans and genomic sequence comparison with Bacillus subtilis.</title>
        <authorList>
            <person name="Takami H."/>
            <person name="Nakasone K."/>
            <person name="Takaki Y."/>
            <person name="Maeno G."/>
            <person name="Sasaki R."/>
            <person name="Masui N."/>
            <person name="Fuji F."/>
            <person name="Hirama C."/>
            <person name="Nakamura Y."/>
            <person name="Ogasawara N."/>
            <person name="Kuhara S."/>
            <person name="Horikoshi K."/>
        </authorList>
    </citation>
    <scope>NUCLEOTIDE SEQUENCE [LARGE SCALE GENOMIC DNA]</scope>
    <source>
        <strain evidence="4">ATCC BAA-125 / DSM 18197 / FERM 7344 / JCM 9153 / C-125</strain>
    </source>
</reference>
<proteinExistence type="predicted"/>
<dbReference type="Gene3D" id="3.90.230.10">
    <property type="entry name" value="Creatinase/methionine aminopeptidase superfamily"/>
    <property type="match status" value="1"/>
</dbReference>
<dbReference type="SUPFAM" id="SSF55920">
    <property type="entry name" value="Creatinase/aminopeptidase"/>
    <property type="match status" value="1"/>
</dbReference>
<dbReference type="eggNOG" id="COG0006">
    <property type="taxonomic scope" value="Bacteria"/>
</dbReference>
<dbReference type="STRING" id="272558.gene:10727637"/>
<gene>
    <name evidence="3" type="ordered locus">BH1739</name>
</gene>
<dbReference type="InterPro" id="IPR050659">
    <property type="entry name" value="Peptidase_M24B"/>
</dbReference>
<dbReference type="PIR" id="C83867">
    <property type="entry name" value="C83867"/>
</dbReference>
<evidence type="ECO:0000259" key="2">
    <source>
        <dbReference type="Pfam" id="PF01321"/>
    </source>
</evidence>